<keyword evidence="2" id="KW-1185">Reference proteome</keyword>
<reference evidence="1 2" key="1">
    <citation type="journal article" date="2018" name="Int. J. Syst. Evol. Microbiol.">
        <title>Methylomusa anaerophila gen. nov., sp. nov., an anaerobic methanol-utilizing bacterium isolated from a microbial fuel cell.</title>
        <authorList>
            <person name="Amano N."/>
            <person name="Yamamuro A."/>
            <person name="Miyahara M."/>
            <person name="Kouzuma A."/>
            <person name="Abe T."/>
            <person name="Watanabe K."/>
        </authorList>
    </citation>
    <scope>NUCLEOTIDE SEQUENCE [LARGE SCALE GENOMIC DNA]</scope>
    <source>
        <strain evidence="1 2">MMFC1</strain>
    </source>
</reference>
<dbReference type="PANTHER" id="PTHR34374">
    <property type="entry name" value="LARGE RIBOSOMAL RNA SUBUNIT ACCUMULATION PROTEIN YCED HOMOLOG 1, CHLOROPLASTIC"/>
    <property type="match status" value="1"/>
</dbReference>
<gene>
    <name evidence="1" type="ORF">MAMMFC1_03945</name>
</gene>
<sequence length="176" mass="19546">MKIKILPIKSSASSSQPFSFDAPIESVLAKESRDSFWASGHVKVEGFVTNKGAGSLFEVQGMVFATVNQCCSRCLEQVTVNLDLPFVADYREADSNAADVYDTTDNKDIYFFSDDEIDITELIWETLLLSEPLKILCSEDCLGLCPDCGVNLNFTTCNCRENKIDPRFLALGKLFD</sequence>
<protein>
    <recommendedName>
        <fullName evidence="3">Large ribosomal RNA subunit accumulation protein YceD</fullName>
    </recommendedName>
</protein>
<evidence type="ECO:0000313" key="2">
    <source>
        <dbReference type="Proteomes" id="UP000276437"/>
    </source>
</evidence>
<accession>A0A348AQ88</accession>
<evidence type="ECO:0000313" key="1">
    <source>
        <dbReference type="EMBL" id="BBB93236.1"/>
    </source>
</evidence>
<dbReference type="AlphaFoldDB" id="A0A348AQ88"/>
<name>A0A348AQ88_9FIRM</name>
<evidence type="ECO:0008006" key="3">
    <source>
        <dbReference type="Google" id="ProtNLM"/>
    </source>
</evidence>
<dbReference type="Pfam" id="PF02620">
    <property type="entry name" value="YceD"/>
    <property type="match status" value="1"/>
</dbReference>
<dbReference type="RefSeq" id="WP_126310091.1">
    <property type="nucleotide sequence ID" value="NZ_AP018449.1"/>
</dbReference>
<dbReference type="OrthoDB" id="9790372at2"/>
<proteinExistence type="predicted"/>
<dbReference type="KEGG" id="mana:MAMMFC1_03945"/>
<dbReference type="Proteomes" id="UP000276437">
    <property type="component" value="Chromosome"/>
</dbReference>
<dbReference type="EMBL" id="AP018449">
    <property type="protein sequence ID" value="BBB93236.1"/>
    <property type="molecule type" value="Genomic_DNA"/>
</dbReference>
<organism evidence="1 2">
    <name type="scientific">Methylomusa anaerophila</name>
    <dbReference type="NCBI Taxonomy" id="1930071"/>
    <lineage>
        <taxon>Bacteria</taxon>
        <taxon>Bacillati</taxon>
        <taxon>Bacillota</taxon>
        <taxon>Negativicutes</taxon>
        <taxon>Selenomonadales</taxon>
        <taxon>Sporomusaceae</taxon>
        <taxon>Methylomusa</taxon>
    </lineage>
</organism>
<dbReference type="InterPro" id="IPR003772">
    <property type="entry name" value="YceD"/>
</dbReference>
<dbReference type="PANTHER" id="PTHR34374:SF1">
    <property type="entry name" value="LARGE RIBOSOMAL RNA SUBUNIT ACCUMULATION PROTEIN YCED HOMOLOG 1, CHLOROPLASTIC"/>
    <property type="match status" value="1"/>
</dbReference>